<gene>
    <name evidence="2" type="ORF">ISN44_As04g011750</name>
</gene>
<name>A0A8T2E7U5_ARASU</name>
<keyword evidence="2" id="KW-0695">RNA-directed DNA polymerase</keyword>
<evidence type="ECO:0000259" key="1">
    <source>
        <dbReference type="Pfam" id="PF13966"/>
    </source>
</evidence>
<protein>
    <submittedName>
        <fullName evidence="2">Reverse transcriptase zinc-binding domain</fullName>
    </submittedName>
</protein>
<dbReference type="OrthoDB" id="1021566at2759"/>
<dbReference type="PANTHER" id="PTHR33116:SF84">
    <property type="entry name" value="RNA-DIRECTED DNA POLYMERASE"/>
    <property type="match status" value="1"/>
</dbReference>
<accession>A0A8T2E7U5</accession>
<sequence length="310" mass="35828">MECECEYFIREELYNILCKLRDIARPFLFCEIGSGETTSFWYDNWTGLGPLIHLTGPTGPQVVGLPSQSVVKDALRGNTWWLSLSRSRISLIKNILPDCGSMVDCEQDDVYLWKQDHHPPSNIFSAAKTWLALHPCGVPVSWHKSVWFKDRIPKHAFISWVVTWNRLHARYRLRSWGLGIPPDCVLCNGHHESRDHLFFECSYSQAVWGHFTARMHLTPPPLFMTCLLWINSATRDKSLALIIKLLFQASIYLVWKERNLCIHSPNLTPSSVLIKEIKQILRARLDPLSRNQLHVSLGSSPLATWFRFFD</sequence>
<keyword evidence="2" id="KW-0808">Transferase</keyword>
<dbReference type="AlphaFoldDB" id="A0A8T2E7U5"/>
<keyword evidence="2" id="KW-0548">Nucleotidyltransferase</keyword>
<organism evidence="2 3">
    <name type="scientific">Arabidopsis suecica</name>
    <name type="common">Swedish thale-cress</name>
    <name type="synonym">Cardaminopsis suecica</name>
    <dbReference type="NCBI Taxonomy" id="45249"/>
    <lineage>
        <taxon>Eukaryota</taxon>
        <taxon>Viridiplantae</taxon>
        <taxon>Streptophyta</taxon>
        <taxon>Embryophyta</taxon>
        <taxon>Tracheophyta</taxon>
        <taxon>Spermatophyta</taxon>
        <taxon>Magnoliopsida</taxon>
        <taxon>eudicotyledons</taxon>
        <taxon>Gunneridae</taxon>
        <taxon>Pentapetalae</taxon>
        <taxon>rosids</taxon>
        <taxon>malvids</taxon>
        <taxon>Brassicales</taxon>
        <taxon>Brassicaceae</taxon>
        <taxon>Camelineae</taxon>
        <taxon>Arabidopsis</taxon>
    </lineage>
</organism>
<proteinExistence type="predicted"/>
<evidence type="ECO:0000313" key="3">
    <source>
        <dbReference type="Proteomes" id="UP000694251"/>
    </source>
</evidence>
<feature type="domain" description="Reverse transcriptase zinc-binding" evidence="1">
    <location>
        <begin position="124"/>
        <end position="208"/>
    </location>
</feature>
<dbReference type="PANTHER" id="PTHR33116">
    <property type="entry name" value="REVERSE TRANSCRIPTASE ZINC-BINDING DOMAIN-CONTAINING PROTEIN-RELATED-RELATED"/>
    <property type="match status" value="1"/>
</dbReference>
<dbReference type="EMBL" id="JAEFBJ010000004">
    <property type="protein sequence ID" value="KAG7620158.1"/>
    <property type="molecule type" value="Genomic_DNA"/>
</dbReference>
<dbReference type="InterPro" id="IPR026960">
    <property type="entry name" value="RVT-Znf"/>
</dbReference>
<reference evidence="2 3" key="1">
    <citation type="submission" date="2020-12" db="EMBL/GenBank/DDBJ databases">
        <title>Concerted genomic and epigenomic changes stabilize Arabidopsis allopolyploids.</title>
        <authorList>
            <person name="Chen Z."/>
        </authorList>
    </citation>
    <scope>NUCLEOTIDE SEQUENCE [LARGE SCALE GENOMIC DNA]</scope>
    <source>
        <strain evidence="2">As9502</strain>
        <tissue evidence="2">Leaf</tissue>
    </source>
</reference>
<evidence type="ECO:0000313" key="2">
    <source>
        <dbReference type="EMBL" id="KAG7620158.1"/>
    </source>
</evidence>
<dbReference type="Pfam" id="PF13966">
    <property type="entry name" value="zf-RVT"/>
    <property type="match status" value="1"/>
</dbReference>
<dbReference type="Proteomes" id="UP000694251">
    <property type="component" value="Chromosome 4"/>
</dbReference>
<comment type="caution">
    <text evidence="2">The sequence shown here is derived from an EMBL/GenBank/DDBJ whole genome shotgun (WGS) entry which is preliminary data.</text>
</comment>
<dbReference type="GO" id="GO:0003964">
    <property type="term" value="F:RNA-directed DNA polymerase activity"/>
    <property type="evidence" value="ECO:0007669"/>
    <property type="project" value="UniProtKB-KW"/>
</dbReference>
<keyword evidence="3" id="KW-1185">Reference proteome</keyword>